<evidence type="ECO:0000256" key="2">
    <source>
        <dbReference type="ARBA" id="ARBA00022737"/>
    </source>
</evidence>
<keyword evidence="5 6" id="KW-0040">ANK repeat</keyword>
<sequence length="734" mass="81258">MGTFNHPDPLREEYLELQEKYAHLQQQCAVLQARIEPDGSPDTGCFAGQLKSVKLHFDFIFERYSQGTVLYLRVSGSFQICCLGTVLFRCVQLLKTRVDSENCVSLFGFADMEDIVELRDYCSAVVAAHWKGFKPEKFAQLSAVSLLRLLKKNSLHVLHSIIHLFRSVIPYISSVVNTVDEQGLSPLELSLVCGHMNMASHLLQKNADCSAVDESGYSILMHMIDKGDASACEFLATAGADLNFTHEKTGSTILHHIACAKVNQSAMALWIESWLKKINLDAVDVQGRYGLVLVFLFFISFFFCSGCDGDAVRVPRDSSNLVEEAPLHRAVSAQMNKVVAALVSSKTNLNVQDAQGRTACHICVQERNHDALSELLKANDVEFLSVRDKFGHTPFSQALFSKQHVLAKAMIKRQPHVALQTNGNGESLLHTSVKSNDLESVLFLLSTSSDATRATDGSGRNALHYAADVDNELILRNLLLVGCDVNVTAKDGSTALHAAVRGNRSHHTEILLENAANANQVDDRHENALSTAVRYGSLDYCIRRKYINVIYLIEINFSGQSALHLCAMLTAEKVQSPATPVEICELLLRREAQALPEKVFSAYVDLRDADGNTALMLAYMVGNGDVCRCLLRYGATMGARNSDGDTIFTYETPTRLLLFRLLDSLEKEPRWSDGDICDCGVRFSITVRKHHCRHCGRLVCAKCSEVTMPIAKFGEEKRVRVCSLCVEVLTKGVQ</sequence>
<feature type="repeat" description="ANK" evidence="6">
    <location>
        <begin position="458"/>
        <end position="490"/>
    </location>
</feature>
<dbReference type="PROSITE" id="PS50088">
    <property type="entry name" value="ANK_REPEAT"/>
    <property type="match status" value="5"/>
</dbReference>
<evidence type="ECO:0000256" key="4">
    <source>
        <dbReference type="ARBA" id="ARBA00022833"/>
    </source>
</evidence>
<evidence type="ECO:0000259" key="8">
    <source>
        <dbReference type="PROSITE" id="PS50178"/>
    </source>
</evidence>
<organism evidence="9 10">
    <name type="scientific">Angiostrongylus cantonensis</name>
    <name type="common">Rat lungworm</name>
    <dbReference type="NCBI Taxonomy" id="6313"/>
    <lineage>
        <taxon>Eukaryota</taxon>
        <taxon>Metazoa</taxon>
        <taxon>Ecdysozoa</taxon>
        <taxon>Nematoda</taxon>
        <taxon>Chromadorea</taxon>
        <taxon>Rhabditida</taxon>
        <taxon>Rhabditina</taxon>
        <taxon>Rhabditomorpha</taxon>
        <taxon>Strongyloidea</taxon>
        <taxon>Metastrongylidae</taxon>
        <taxon>Angiostrongylus</taxon>
    </lineage>
</organism>
<dbReference type="SMART" id="SM00064">
    <property type="entry name" value="FYVE"/>
    <property type="match status" value="1"/>
</dbReference>
<dbReference type="AlphaFoldDB" id="A0A158P8W6"/>
<feature type="repeat" description="ANK" evidence="6">
    <location>
        <begin position="424"/>
        <end position="456"/>
    </location>
</feature>
<dbReference type="InterPro" id="IPR013083">
    <property type="entry name" value="Znf_RING/FYVE/PHD"/>
</dbReference>
<reference evidence="10" key="2">
    <citation type="submission" date="2016-04" db="UniProtKB">
        <authorList>
            <consortium name="WormBaseParasite"/>
        </authorList>
    </citation>
    <scope>IDENTIFICATION</scope>
</reference>
<dbReference type="SMART" id="SM00248">
    <property type="entry name" value="ANK"/>
    <property type="match status" value="10"/>
</dbReference>
<keyword evidence="9" id="KW-1185">Reference proteome</keyword>
<dbReference type="InterPro" id="IPR011011">
    <property type="entry name" value="Znf_FYVE_PHD"/>
</dbReference>
<dbReference type="Proteomes" id="UP000035642">
    <property type="component" value="Unassembled WGS sequence"/>
</dbReference>
<dbReference type="Pfam" id="PF00023">
    <property type="entry name" value="Ank"/>
    <property type="match status" value="1"/>
</dbReference>
<accession>A0A158P8W6</accession>
<evidence type="ECO:0000256" key="6">
    <source>
        <dbReference type="PROSITE-ProRule" id="PRU00023"/>
    </source>
</evidence>
<dbReference type="PANTHER" id="PTHR24126">
    <property type="entry name" value="ANKYRIN REPEAT, PH AND SEC7 DOMAIN CONTAINING PROTEIN SECG-RELATED"/>
    <property type="match status" value="1"/>
</dbReference>
<evidence type="ECO:0000313" key="9">
    <source>
        <dbReference type="Proteomes" id="UP000035642"/>
    </source>
</evidence>
<dbReference type="WBParaSite" id="ACAC_0000753401-mRNA-1">
    <property type="protein sequence ID" value="ACAC_0000753401-mRNA-1"/>
    <property type="gene ID" value="ACAC_0000753401"/>
</dbReference>
<dbReference type="InterPro" id="IPR000306">
    <property type="entry name" value="Znf_FYVE"/>
</dbReference>
<dbReference type="PROSITE" id="PS50297">
    <property type="entry name" value="ANK_REP_REGION"/>
    <property type="match status" value="3"/>
</dbReference>
<protein>
    <submittedName>
        <fullName evidence="10">FYVE-type domain-containing protein</fullName>
    </submittedName>
</protein>
<keyword evidence="1" id="KW-0479">Metal-binding</keyword>
<dbReference type="Pfam" id="PF12796">
    <property type="entry name" value="Ank_2"/>
    <property type="match status" value="2"/>
</dbReference>
<feature type="repeat" description="ANK" evidence="6">
    <location>
        <begin position="182"/>
        <end position="214"/>
    </location>
</feature>
<feature type="repeat" description="ANK" evidence="6">
    <location>
        <begin position="610"/>
        <end position="642"/>
    </location>
</feature>
<dbReference type="SUPFAM" id="SSF57903">
    <property type="entry name" value="FYVE/PHD zinc finger"/>
    <property type="match status" value="1"/>
</dbReference>
<dbReference type="SUPFAM" id="SSF48403">
    <property type="entry name" value="Ankyrin repeat"/>
    <property type="match status" value="2"/>
</dbReference>
<dbReference type="InterPro" id="IPR036770">
    <property type="entry name" value="Ankyrin_rpt-contain_sf"/>
</dbReference>
<keyword evidence="3 7" id="KW-0863">Zinc-finger</keyword>
<evidence type="ECO:0000256" key="7">
    <source>
        <dbReference type="PROSITE-ProRule" id="PRU00091"/>
    </source>
</evidence>
<evidence type="ECO:0000256" key="3">
    <source>
        <dbReference type="ARBA" id="ARBA00022771"/>
    </source>
</evidence>
<evidence type="ECO:0000256" key="1">
    <source>
        <dbReference type="ARBA" id="ARBA00022723"/>
    </source>
</evidence>
<feature type="domain" description="FYVE-type" evidence="8">
    <location>
        <begin position="679"/>
        <end position="730"/>
    </location>
</feature>
<evidence type="ECO:0000256" key="5">
    <source>
        <dbReference type="ARBA" id="ARBA00023043"/>
    </source>
</evidence>
<dbReference type="Gene3D" id="1.25.40.20">
    <property type="entry name" value="Ankyrin repeat-containing domain"/>
    <property type="match status" value="2"/>
</dbReference>
<name>A0A158P8W6_ANGCA</name>
<evidence type="ECO:0000313" key="10">
    <source>
        <dbReference type="WBParaSite" id="ACAC_0000753401-mRNA-1"/>
    </source>
</evidence>
<dbReference type="Gene3D" id="3.30.40.10">
    <property type="entry name" value="Zinc/RING finger domain, C3HC4 (zinc finger)"/>
    <property type="match status" value="1"/>
</dbReference>
<proteinExistence type="predicted"/>
<dbReference type="PANTHER" id="PTHR24126:SF14">
    <property type="entry name" value="ANK_REP_REGION DOMAIN-CONTAINING PROTEIN"/>
    <property type="match status" value="1"/>
</dbReference>
<keyword evidence="4" id="KW-0862">Zinc</keyword>
<dbReference type="STRING" id="6313.A0A158P8W6"/>
<feature type="repeat" description="ANK" evidence="6">
    <location>
        <begin position="491"/>
        <end position="523"/>
    </location>
</feature>
<dbReference type="GO" id="GO:0008270">
    <property type="term" value="F:zinc ion binding"/>
    <property type="evidence" value="ECO:0007669"/>
    <property type="project" value="UniProtKB-KW"/>
</dbReference>
<dbReference type="InterPro" id="IPR002110">
    <property type="entry name" value="Ankyrin_rpt"/>
</dbReference>
<dbReference type="InterPro" id="IPR017455">
    <property type="entry name" value="Znf_FYVE-rel"/>
</dbReference>
<reference evidence="9" key="1">
    <citation type="submission" date="2012-09" db="EMBL/GenBank/DDBJ databases">
        <authorList>
            <person name="Martin A.A."/>
        </authorList>
    </citation>
    <scope>NUCLEOTIDE SEQUENCE</scope>
</reference>
<dbReference type="PROSITE" id="PS50178">
    <property type="entry name" value="ZF_FYVE"/>
    <property type="match status" value="1"/>
</dbReference>
<keyword evidence="2" id="KW-0677">Repeat</keyword>
<dbReference type="Pfam" id="PF01363">
    <property type="entry name" value="FYVE"/>
    <property type="match status" value="1"/>
</dbReference>